<dbReference type="Proteomes" id="UP001232584">
    <property type="component" value="Unassembled WGS sequence"/>
</dbReference>
<evidence type="ECO:0000313" key="2">
    <source>
        <dbReference type="Proteomes" id="UP001232584"/>
    </source>
</evidence>
<proteinExistence type="predicted"/>
<reference evidence="1 2" key="1">
    <citation type="submission" date="2023-07" db="EMBL/GenBank/DDBJ databases">
        <title>Genomic Encyclopedia of Type Strains, Phase IV (KMG-IV): sequencing the most valuable type-strain genomes for metagenomic binning, comparative biology and taxonomic classification.</title>
        <authorList>
            <person name="Goeker M."/>
        </authorList>
    </citation>
    <scope>NUCLEOTIDE SEQUENCE [LARGE SCALE GENOMIC DNA]</scope>
    <source>
        <strain evidence="1 2">DSM 15049</strain>
    </source>
</reference>
<protein>
    <recommendedName>
        <fullName evidence="3">HNH endonuclease</fullName>
    </recommendedName>
</protein>
<gene>
    <name evidence="1" type="ORF">QOZ92_000222</name>
</gene>
<accession>A0ABU0MW54</accession>
<evidence type="ECO:0000313" key="1">
    <source>
        <dbReference type="EMBL" id="MDQ0555112.1"/>
    </source>
</evidence>
<comment type="caution">
    <text evidence="1">The sequence shown here is derived from an EMBL/GenBank/DDBJ whole genome shotgun (WGS) entry which is preliminary data.</text>
</comment>
<evidence type="ECO:0008006" key="3">
    <source>
        <dbReference type="Google" id="ProtNLM"/>
    </source>
</evidence>
<dbReference type="RefSeq" id="WP_307501710.1">
    <property type="nucleotide sequence ID" value="NZ_BAAACE010000026.1"/>
</dbReference>
<sequence>MNTKIRVLEEKLPKKCCSYCSHLSLEGPNDNFTYDIKCVLSNSTPLNGDLCENFDPEYTNLNNIDLNTLYLKFLEANIRVDYTSYLKSLHWQIFKEKALDYYDYECSKCGCNENLDVYHINDNFGRETYDDVNVLCENCLKN</sequence>
<name>A0ABU0MW54_9FIRM</name>
<keyword evidence="2" id="KW-1185">Reference proteome</keyword>
<dbReference type="EMBL" id="JAUSWG010000001">
    <property type="protein sequence ID" value="MDQ0555112.1"/>
    <property type="molecule type" value="Genomic_DNA"/>
</dbReference>
<organism evidence="1 2">
    <name type="scientific">Paraclostridium ghonii</name>
    <dbReference type="NCBI Taxonomy" id="29358"/>
    <lineage>
        <taxon>Bacteria</taxon>
        <taxon>Bacillati</taxon>
        <taxon>Bacillota</taxon>
        <taxon>Clostridia</taxon>
        <taxon>Peptostreptococcales</taxon>
        <taxon>Peptostreptococcaceae</taxon>
        <taxon>Paraclostridium</taxon>
    </lineage>
</organism>